<sequence length="218" mass="23330">MSKTDTQLQADVIAELQWDPQLDASQIGVQVNDGVVSLNGVLTDATQKWSAERAALRVEGVQALAVALTVVIPATEQRSDSDISHAAANALQLMGTLKGHAIKVMVEHGWITLAGDVEWDFQRQAASNVLRHLCGVTGISNAISLRSKPLSHAIEQEVQTALKRRAIRDIDSITVSIDGADVILGGSVHSWSEQALARHAAAGMPGVRKVIDNIRIII</sequence>
<name>A0A3G9GEL6_9NEIS</name>
<dbReference type="InterPro" id="IPR014004">
    <property type="entry name" value="Transpt-assoc_nodulatn_dom_bac"/>
</dbReference>
<reference evidence="4" key="3">
    <citation type="journal article" date="2017" name="Plant Physiol. Biochem.">
        <title>Differential oxidative and antioxidative response of duckweed Lemna minor toward plant growth promoting/inhibiting bacteria.</title>
        <authorList>
            <person name="Ishizawa H."/>
            <person name="Kuroda M."/>
            <person name="Morikawa M."/>
            <person name="Ike M."/>
        </authorList>
    </citation>
    <scope>NUCLEOTIDE SEQUENCE [LARGE SCALE GENOMIC DNA]</scope>
    <source>
        <strain evidence="4">H3</strain>
    </source>
</reference>
<organism evidence="3 4">
    <name type="scientific">Aquitalea magnusonii</name>
    <dbReference type="NCBI Taxonomy" id="332411"/>
    <lineage>
        <taxon>Bacteria</taxon>
        <taxon>Pseudomonadati</taxon>
        <taxon>Pseudomonadota</taxon>
        <taxon>Betaproteobacteria</taxon>
        <taxon>Neisseriales</taxon>
        <taxon>Chromobacteriaceae</taxon>
        <taxon>Aquitalea</taxon>
    </lineage>
</organism>
<dbReference type="InterPro" id="IPR051686">
    <property type="entry name" value="Lipoprotein_DolP"/>
</dbReference>
<keyword evidence="4" id="KW-1185">Reference proteome</keyword>
<dbReference type="SMART" id="SM00749">
    <property type="entry name" value="BON"/>
    <property type="match status" value="2"/>
</dbReference>
<accession>A0A3G9GEL6</accession>
<evidence type="ECO:0000313" key="4">
    <source>
        <dbReference type="Proteomes" id="UP000198290"/>
    </source>
</evidence>
<dbReference type="AlphaFoldDB" id="A0A3G9GEL6"/>
<keyword evidence="1" id="KW-0732">Signal</keyword>
<evidence type="ECO:0000256" key="1">
    <source>
        <dbReference type="ARBA" id="ARBA00022729"/>
    </source>
</evidence>
<dbReference type="InterPro" id="IPR007055">
    <property type="entry name" value="BON_dom"/>
</dbReference>
<evidence type="ECO:0000259" key="2">
    <source>
        <dbReference type="PROSITE" id="PS50914"/>
    </source>
</evidence>
<dbReference type="PANTHER" id="PTHR34606:SF4">
    <property type="entry name" value="OUTER MEMBRANE LIPOPROTEIN DOLP"/>
    <property type="match status" value="1"/>
</dbReference>
<feature type="domain" description="BON" evidence="2">
    <location>
        <begin position="150"/>
        <end position="218"/>
    </location>
</feature>
<evidence type="ECO:0000313" key="3">
    <source>
        <dbReference type="EMBL" id="BBF85804.1"/>
    </source>
</evidence>
<dbReference type="Gene3D" id="3.30.1340.30">
    <property type="match status" value="3"/>
</dbReference>
<dbReference type="Proteomes" id="UP000198290">
    <property type="component" value="Chromosome"/>
</dbReference>
<dbReference type="EMBL" id="AP018823">
    <property type="protein sequence ID" value="BBF85804.1"/>
    <property type="molecule type" value="Genomic_DNA"/>
</dbReference>
<gene>
    <name evidence="3" type="ORF">DLM_2189</name>
</gene>
<feature type="domain" description="BON" evidence="2">
    <location>
        <begin position="4"/>
        <end position="72"/>
    </location>
</feature>
<reference evidence="3 4" key="2">
    <citation type="journal article" date="2017" name="Genome Announc.">
        <title>Draft genome sequence of Aquitalea magnusonii strain H3, a plant growth-promoting bacterium of duckweed Lemna minor.</title>
        <authorList>
            <person name="Ishizawa H."/>
            <person name="Kuroda M."/>
            <person name="Ike M."/>
        </authorList>
    </citation>
    <scope>NUCLEOTIDE SEQUENCE [LARGE SCALE GENOMIC DNA]</scope>
    <source>
        <strain evidence="3 4">H3</strain>
    </source>
</reference>
<dbReference type="PANTHER" id="PTHR34606">
    <property type="entry name" value="BON DOMAIN-CONTAINING PROTEIN"/>
    <property type="match status" value="1"/>
</dbReference>
<proteinExistence type="predicted"/>
<dbReference type="OrthoDB" id="870892at2"/>
<reference evidence="4" key="1">
    <citation type="journal article" date="2017" name="Biotechnol. Biofuels">
        <title>Evaluation of environmental bacterial communities as a factor affecting the growth of duckweed Lemna minor.</title>
        <authorList>
            <person name="Ishizawa H."/>
            <person name="Kuroda M."/>
            <person name="Morikawa M."/>
            <person name="Ike M."/>
        </authorList>
    </citation>
    <scope>NUCLEOTIDE SEQUENCE [LARGE SCALE GENOMIC DNA]</scope>
    <source>
        <strain evidence="4">H3</strain>
    </source>
</reference>
<protein>
    <submittedName>
        <fullName evidence="3">Osmotically inducible protein Y</fullName>
    </submittedName>
</protein>
<dbReference type="PROSITE" id="PS50914">
    <property type="entry name" value="BON"/>
    <property type="match status" value="3"/>
</dbReference>
<dbReference type="Pfam" id="PF04972">
    <property type="entry name" value="BON"/>
    <property type="match status" value="3"/>
</dbReference>
<dbReference type="RefSeq" id="WP_089086311.1">
    <property type="nucleotide sequence ID" value="NZ_AP018823.1"/>
</dbReference>
<feature type="domain" description="BON" evidence="2">
    <location>
        <begin position="79"/>
        <end position="147"/>
    </location>
</feature>
<dbReference type="KEGG" id="amah:DLM_2189"/>